<keyword evidence="3 6" id="KW-0812">Transmembrane</keyword>
<feature type="transmembrane region" description="Helical" evidence="6">
    <location>
        <begin position="14"/>
        <end position="34"/>
    </location>
</feature>
<feature type="transmembrane region" description="Helical" evidence="6">
    <location>
        <begin position="270"/>
        <end position="288"/>
    </location>
</feature>
<accession>A0A5B6V4Z2</accession>
<dbReference type="EMBL" id="SMMG02000008">
    <property type="protein sequence ID" value="KAA3464279.1"/>
    <property type="molecule type" value="Genomic_DNA"/>
</dbReference>
<feature type="transmembrane region" description="Helical" evidence="6">
    <location>
        <begin position="46"/>
        <end position="66"/>
    </location>
</feature>
<keyword evidence="9" id="KW-1185">Reference proteome</keyword>
<reference evidence="9" key="1">
    <citation type="journal article" date="2019" name="Plant Biotechnol. J.">
        <title>Genome sequencing of the Australian wild diploid species Gossypium australe highlights disease resistance and delayed gland morphogenesis.</title>
        <authorList>
            <person name="Cai Y."/>
            <person name="Cai X."/>
            <person name="Wang Q."/>
            <person name="Wang P."/>
            <person name="Zhang Y."/>
            <person name="Cai C."/>
            <person name="Xu Y."/>
            <person name="Wang K."/>
            <person name="Zhou Z."/>
            <person name="Wang C."/>
            <person name="Geng S."/>
            <person name="Li B."/>
            <person name="Dong Q."/>
            <person name="Hou Y."/>
            <person name="Wang H."/>
            <person name="Ai P."/>
            <person name="Liu Z."/>
            <person name="Yi F."/>
            <person name="Sun M."/>
            <person name="An G."/>
            <person name="Cheng J."/>
            <person name="Zhang Y."/>
            <person name="Shi Q."/>
            <person name="Xie Y."/>
            <person name="Shi X."/>
            <person name="Chang Y."/>
            <person name="Huang F."/>
            <person name="Chen Y."/>
            <person name="Hong S."/>
            <person name="Mi L."/>
            <person name="Sun Q."/>
            <person name="Zhang L."/>
            <person name="Zhou B."/>
            <person name="Peng R."/>
            <person name="Zhang X."/>
            <person name="Liu F."/>
        </authorList>
    </citation>
    <scope>NUCLEOTIDE SEQUENCE [LARGE SCALE GENOMIC DNA]</scope>
    <source>
        <strain evidence="9">cv. PA1801</strain>
    </source>
</reference>
<name>A0A5B6V4Z2_9ROSI</name>
<dbReference type="InterPro" id="IPR030184">
    <property type="entry name" value="WAT1-related"/>
</dbReference>
<dbReference type="Proteomes" id="UP000325315">
    <property type="component" value="Unassembled WGS sequence"/>
</dbReference>
<sequence length="395" mass="43332">MDYLAKIFGQTKPFVAVILLQFGFAGMSLISKYALNEGMSQHVLVVYRHAVATLVIAPFALVYDRFHIFRRILLIMKIRPKMTLSIFVKILLLGLLEPTIDQNLFYSGMKYTSATFTSAMCNVLPAFAFIFAWIFNQAKIIGTIVSVGGAMLMTLIKGPMLQLPWVKSDDDHAFSSAATHQYPIKGAIMITIGCFSWAAFIILQAITLKSYPAELSLTALICLVGTIEGCIVALAMEAGNAAVWSIHLDAKLLAAVYSVRTSSTIAPVRSYYMGVICSGIAYYVQGMVMKTRGPVFVTAFSPLSMVVIAIFSSFILSEILYLGRVIGAIVIVVGLYLVLWGKSKDQTSSNQDIQMEGSNDLKMIPTIDETTKVSNQELVVLDLTSNKVTPTDEYV</sequence>
<evidence type="ECO:0000256" key="6">
    <source>
        <dbReference type="RuleBase" id="RU363077"/>
    </source>
</evidence>
<feature type="transmembrane region" description="Helical" evidence="6">
    <location>
        <begin position="116"/>
        <end position="135"/>
    </location>
</feature>
<feature type="transmembrane region" description="Helical" evidence="6">
    <location>
        <begin position="215"/>
        <end position="236"/>
    </location>
</feature>
<proteinExistence type="inferred from homology"/>
<keyword evidence="5 6" id="KW-0472">Membrane</keyword>
<evidence type="ECO:0000256" key="2">
    <source>
        <dbReference type="ARBA" id="ARBA00007635"/>
    </source>
</evidence>
<evidence type="ECO:0000256" key="5">
    <source>
        <dbReference type="ARBA" id="ARBA00023136"/>
    </source>
</evidence>
<protein>
    <recommendedName>
        <fullName evidence="6">WAT1-related protein</fullName>
    </recommendedName>
</protein>
<gene>
    <name evidence="8" type="ORF">EPI10_008549</name>
</gene>
<dbReference type="SUPFAM" id="SSF103481">
    <property type="entry name" value="Multidrug resistance efflux transporter EmrE"/>
    <property type="match status" value="2"/>
</dbReference>
<comment type="similarity">
    <text evidence="2 6">Belongs to the drug/metabolite transporter (DMT) superfamily. Plant drug/metabolite exporter (P-DME) (TC 2.A.7.4) family.</text>
</comment>
<dbReference type="InterPro" id="IPR037185">
    <property type="entry name" value="EmrE-like"/>
</dbReference>
<feature type="domain" description="EamA" evidence="7">
    <location>
        <begin position="15"/>
        <end position="154"/>
    </location>
</feature>
<feature type="transmembrane region" description="Helical" evidence="6">
    <location>
        <begin position="182"/>
        <end position="203"/>
    </location>
</feature>
<dbReference type="InterPro" id="IPR000620">
    <property type="entry name" value="EamA_dom"/>
</dbReference>
<comment type="subcellular location">
    <subcellularLocation>
        <location evidence="1 6">Membrane</location>
        <topology evidence="1 6">Multi-pass membrane protein</topology>
    </subcellularLocation>
</comment>
<evidence type="ECO:0000256" key="1">
    <source>
        <dbReference type="ARBA" id="ARBA00004141"/>
    </source>
</evidence>
<dbReference type="OrthoDB" id="1728340at2759"/>
<feature type="transmembrane region" description="Helical" evidence="6">
    <location>
        <begin position="78"/>
        <end position="96"/>
    </location>
</feature>
<feature type="transmembrane region" description="Helical" evidence="6">
    <location>
        <begin position="321"/>
        <end position="339"/>
    </location>
</feature>
<organism evidence="8 9">
    <name type="scientific">Gossypium australe</name>
    <dbReference type="NCBI Taxonomy" id="47621"/>
    <lineage>
        <taxon>Eukaryota</taxon>
        <taxon>Viridiplantae</taxon>
        <taxon>Streptophyta</taxon>
        <taxon>Embryophyta</taxon>
        <taxon>Tracheophyta</taxon>
        <taxon>Spermatophyta</taxon>
        <taxon>Magnoliopsida</taxon>
        <taxon>eudicotyledons</taxon>
        <taxon>Gunneridae</taxon>
        <taxon>Pentapetalae</taxon>
        <taxon>rosids</taxon>
        <taxon>malvids</taxon>
        <taxon>Malvales</taxon>
        <taxon>Malvaceae</taxon>
        <taxon>Malvoideae</taxon>
        <taxon>Gossypium</taxon>
    </lineage>
</organism>
<dbReference type="PANTHER" id="PTHR31218">
    <property type="entry name" value="WAT1-RELATED PROTEIN"/>
    <property type="match status" value="1"/>
</dbReference>
<feature type="transmembrane region" description="Helical" evidence="6">
    <location>
        <begin position="295"/>
        <end position="315"/>
    </location>
</feature>
<evidence type="ECO:0000313" key="8">
    <source>
        <dbReference type="EMBL" id="KAA3464279.1"/>
    </source>
</evidence>
<evidence type="ECO:0000256" key="3">
    <source>
        <dbReference type="ARBA" id="ARBA00022692"/>
    </source>
</evidence>
<dbReference type="GO" id="GO:0022857">
    <property type="term" value="F:transmembrane transporter activity"/>
    <property type="evidence" value="ECO:0007669"/>
    <property type="project" value="InterPro"/>
</dbReference>
<evidence type="ECO:0000313" key="9">
    <source>
        <dbReference type="Proteomes" id="UP000325315"/>
    </source>
</evidence>
<evidence type="ECO:0000256" key="4">
    <source>
        <dbReference type="ARBA" id="ARBA00022989"/>
    </source>
</evidence>
<dbReference type="AlphaFoldDB" id="A0A5B6V4Z2"/>
<evidence type="ECO:0000259" key="7">
    <source>
        <dbReference type="Pfam" id="PF00892"/>
    </source>
</evidence>
<keyword evidence="4 6" id="KW-1133">Transmembrane helix</keyword>
<feature type="transmembrane region" description="Helical" evidence="6">
    <location>
        <begin position="140"/>
        <end position="162"/>
    </location>
</feature>
<feature type="domain" description="EamA" evidence="7">
    <location>
        <begin position="185"/>
        <end position="339"/>
    </location>
</feature>
<dbReference type="Pfam" id="PF00892">
    <property type="entry name" value="EamA"/>
    <property type="match status" value="2"/>
</dbReference>
<comment type="caution">
    <text evidence="8">The sequence shown here is derived from an EMBL/GenBank/DDBJ whole genome shotgun (WGS) entry which is preliminary data.</text>
</comment>
<dbReference type="GO" id="GO:0016020">
    <property type="term" value="C:membrane"/>
    <property type="evidence" value="ECO:0007669"/>
    <property type="project" value="UniProtKB-SubCell"/>
</dbReference>